<evidence type="ECO:0000313" key="4">
    <source>
        <dbReference type="Proteomes" id="UP001145050"/>
    </source>
</evidence>
<evidence type="ECO:0000259" key="2">
    <source>
        <dbReference type="SMART" id="SM00487"/>
    </source>
</evidence>
<evidence type="ECO:0000256" key="1">
    <source>
        <dbReference type="SAM" id="MobiDB-lite"/>
    </source>
</evidence>
<dbReference type="InterPro" id="IPR027417">
    <property type="entry name" value="P-loop_NTPase"/>
</dbReference>
<dbReference type="Gene3D" id="3.40.50.10810">
    <property type="entry name" value="Tandem AAA-ATPase domain"/>
    <property type="match status" value="1"/>
</dbReference>
<keyword evidence="3" id="KW-0347">Helicase</keyword>
<name>A0A9X3WUR7_9BACI</name>
<dbReference type="InterPro" id="IPR014001">
    <property type="entry name" value="Helicase_ATP-bd"/>
</dbReference>
<comment type="caution">
    <text evidence="3">The sequence shown here is derived from an EMBL/GenBank/DDBJ whole genome shotgun (WGS) entry which is preliminary data.</text>
</comment>
<dbReference type="RefSeq" id="WP_272436185.1">
    <property type="nucleotide sequence ID" value="NZ_JAMQKB010000005.1"/>
</dbReference>
<organism evidence="3 4">
    <name type="scientific">Terrihalobacillus insolitus</name>
    <dbReference type="NCBI Taxonomy" id="2950438"/>
    <lineage>
        <taxon>Bacteria</taxon>
        <taxon>Bacillati</taxon>
        <taxon>Bacillota</taxon>
        <taxon>Bacilli</taxon>
        <taxon>Bacillales</taxon>
        <taxon>Bacillaceae</taxon>
        <taxon>Terrihalobacillus</taxon>
    </lineage>
</organism>
<keyword evidence="3" id="KW-0547">Nucleotide-binding</keyword>
<dbReference type="Proteomes" id="UP001145050">
    <property type="component" value="Unassembled WGS sequence"/>
</dbReference>
<dbReference type="SUPFAM" id="SSF52540">
    <property type="entry name" value="P-loop containing nucleoside triphosphate hydrolases"/>
    <property type="match status" value="2"/>
</dbReference>
<dbReference type="SMART" id="SM00487">
    <property type="entry name" value="DEXDc"/>
    <property type="match status" value="1"/>
</dbReference>
<evidence type="ECO:0000313" key="3">
    <source>
        <dbReference type="EMBL" id="MDC3424381.1"/>
    </source>
</evidence>
<feature type="domain" description="Helicase ATP-binding" evidence="2">
    <location>
        <begin position="204"/>
        <end position="556"/>
    </location>
</feature>
<keyword evidence="3" id="KW-0067">ATP-binding</keyword>
<reference evidence="3" key="1">
    <citation type="submission" date="2022-06" db="EMBL/GenBank/DDBJ databases">
        <title>Aquibacillus sp. a new bacterium isolated from soil saline samples.</title>
        <authorList>
            <person name="Galisteo C."/>
            <person name="De La Haba R."/>
            <person name="Sanchez-Porro C."/>
            <person name="Ventosa A."/>
        </authorList>
    </citation>
    <scope>NUCLEOTIDE SEQUENCE</scope>
    <source>
        <strain evidence="3">3ASR75-11</strain>
    </source>
</reference>
<gene>
    <name evidence="3" type="ORF">NC797_07655</name>
</gene>
<dbReference type="GO" id="GO:0004386">
    <property type="term" value="F:helicase activity"/>
    <property type="evidence" value="ECO:0007669"/>
    <property type="project" value="UniProtKB-KW"/>
</dbReference>
<keyword evidence="4" id="KW-1185">Reference proteome</keyword>
<dbReference type="AlphaFoldDB" id="A0A9X3WUR7"/>
<protein>
    <submittedName>
        <fullName evidence="3">DEAD/DEAH box helicase family protein</fullName>
    </submittedName>
</protein>
<dbReference type="InterPro" id="IPR038718">
    <property type="entry name" value="SNF2-like_sf"/>
</dbReference>
<feature type="region of interest" description="Disordered" evidence="1">
    <location>
        <begin position="374"/>
        <end position="402"/>
    </location>
</feature>
<proteinExistence type="predicted"/>
<keyword evidence="3" id="KW-0378">Hydrolase</keyword>
<sequence>MKAAIDIGSNGLHFGYGEKQLTDYEFKSEFQIVSEKGSYEKFPITISQNRKALAIVHDKLLGNDEYILSFEGDPAEDIRQVLGGGKYGLHILPEWKETVFNELSNRGYLEDIDFYYDKGLFPNGFSLLKLNIEEEQADDLISELIKQGELKFPNEGNGKALEEVNDLTSYMGDYVNDMVGKVSEQVQPTHNPMTDNSFSHFDSYKRPLFPVQAHVSTAVSKRLREQKSLIIQGEMSTGKTTMLVGLTDAYHKEQGKKGYFACVMVPPSLTKKWPEEIKEIIPEANVHVISKTEQLINYHAEWTKAGRKKPNRPTYFVISFTTMRGDCAIEPVVEFTRKKTDVQIQNNLLPYRYGYYCPDCGEAHQVVESTDVQMNENGEEETTKNKRAMGPEEFGSSRRLHNSQNPANAFCSECGSSLWTKRVPTRYGSFKEWAEYENKLVHALKDGNTRLAKNIQNTQQEIPKAKGKPRRIATIEYIRRKMKNFFDIALVDEIHELKSGMSAQGNSLGSLVASSKKVVGGTGTLFGGKAEDVYYLLWRLFPHVMVQNGFKYSEVRKWNEEYGNIETTTVNFDDKGEYSNKQSRGGTKRTEKVLPGISPFVFGKFLVQNTLLVRLVDVWPDPVELVNVPTILVDMDTDLKRSYDEMVFEFERQIDSREDGHKLYLPLTQTGIAYPDNVRL</sequence>
<dbReference type="EMBL" id="JAMQKB010000005">
    <property type="protein sequence ID" value="MDC3424381.1"/>
    <property type="molecule type" value="Genomic_DNA"/>
</dbReference>
<accession>A0A9X3WUR7</accession>